<comment type="caution">
    <text evidence="10">Lacks conserved residue(s) required for the propagation of feature annotation.</text>
</comment>
<feature type="binding site" evidence="10">
    <location>
        <position position="255"/>
    </location>
    <ligand>
        <name>K(+)</name>
        <dbReference type="ChEBI" id="CHEBI:29103"/>
    </ligand>
</feature>
<reference evidence="14" key="1">
    <citation type="submission" date="2018-12" db="EMBL/GenBank/DDBJ databases">
        <title>Complete genome sequence of Paenibacillus sp. MBLB1234.</title>
        <authorList>
            <person name="Nam Y.-D."/>
            <person name="Kang J."/>
            <person name="Chung W.-H."/>
            <person name="Park Y.S."/>
        </authorList>
    </citation>
    <scope>NUCLEOTIDE SEQUENCE [LARGE SCALE GENOMIC DNA]</scope>
    <source>
        <strain evidence="14">MBLB1234</strain>
    </source>
</reference>
<dbReference type="Gene3D" id="3.40.50.300">
    <property type="entry name" value="P-loop containing nucleotide triphosphate hydrolases"/>
    <property type="match status" value="1"/>
</dbReference>
<dbReference type="InterPro" id="IPR031168">
    <property type="entry name" value="G_TrmE"/>
</dbReference>
<dbReference type="AlphaFoldDB" id="A0A3S9V666"/>
<dbReference type="InterPro" id="IPR027266">
    <property type="entry name" value="TrmE/GcvT-like"/>
</dbReference>
<evidence type="ECO:0000256" key="4">
    <source>
        <dbReference type="ARBA" id="ARBA00022723"/>
    </source>
</evidence>
<feature type="domain" description="TrmE-type G" evidence="12">
    <location>
        <begin position="221"/>
        <end position="380"/>
    </location>
</feature>
<feature type="binding site" evidence="10">
    <location>
        <begin position="231"/>
        <end position="236"/>
    </location>
    <ligand>
        <name>GTP</name>
        <dbReference type="ChEBI" id="CHEBI:37565"/>
    </ligand>
</feature>
<evidence type="ECO:0000256" key="5">
    <source>
        <dbReference type="ARBA" id="ARBA00022741"/>
    </source>
</evidence>
<dbReference type="HAMAP" id="MF_00379">
    <property type="entry name" value="GTPase_MnmE"/>
    <property type="match status" value="1"/>
</dbReference>
<dbReference type="Proteomes" id="UP000270678">
    <property type="component" value="Chromosome"/>
</dbReference>
<dbReference type="EMBL" id="CP034346">
    <property type="protein sequence ID" value="AZS18046.1"/>
    <property type="molecule type" value="Genomic_DNA"/>
</dbReference>
<keyword evidence="4 10" id="KW-0479">Metal-binding</keyword>
<dbReference type="PROSITE" id="PS51709">
    <property type="entry name" value="G_TRME"/>
    <property type="match status" value="1"/>
</dbReference>
<comment type="cofactor">
    <cofactor evidence="10">
        <name>K(+)</name>
        <dbReference type="ChEBI" id="CHEBI:29103"/>
    </cofactor>
    <text evidence="10">Binds 1 potassium ion per subunit.</text>
</comment>
<dbReference type="FunFam" id="3.30.1360.120:FF:000003">
    <property type="entry name" value="tRNA modification GTPase MnmE"/>
    <property type="match status" value="1"/>
</dbReference>
<evidence type="ECO:0000256" key="10">
    <source>
        <dbReference type="HAMAP-Rule" id="MF_00379"/>
    </source>
</evidence>
<dbReference type="GO" id="GO:0030488">
    <property type="term" value="P:tRNA methylation"/>
    <property type="evidence" value="ECO:0007669"/>
    <property type="project" value="TreeGrafter"/>
</dbReference>
<comment type="subunit">
    <text evidence="10">Homodimer. Heterotetramer of two MnmE and two MnmG subunits.</text>
</comment>
<dbReference type="CDD" id="cd04164">
    <property type="entry name" value="trmE"/>
    <property type="match status" value="1"/>
</dbReference>
<evidence type="ECO:0000256" key="2">
    <source>
        <dbReference type="ARBA" id="ARBA00022490"/>
    </source>
</evidence>
<dbReference type="Pfam" id="PF01926">
    <property type="entry name" value="MMR_HSR1"/>
    <property type="match status" value="1"/>
</dbReference>
<dbReference type="PANTHER" id="PTHR42714">
    <property type="entry name" value="TRNA MODIFICATION GTPASE GTPBP3"/>
    <property type="match status" value="1"/>
</dbReference>
<dbReference type="InterPro" id="IPR005225">
    <property type="entry name" value="Small_GTP-bd"/>
</dbReference>
<feature type="binding site" evidence="10">
    <location>
        <position position="256"/>
    </location>
    <ligand>
        <name>Mg(2+)</name>
        <dbReference type="ChEBI" id="CHEBI:18420"/>
    </ligand>
</feature>
<dbReference type="GO" id="GO:0005829">
    <property type="term" value="C:cytosol"/>
    <property type="evidence" value="ECO:0007669"/>
    <property type="project" value="TreeGrafter"/>
</dbReference>
<proteinExistence type="inferred from homology"/>
<keyword evidence="14" id="KW-1185">Reference proteome</keyword>
<comment type="function">
    <text evidence="10">Exhibits a very high intrinsic GTPase hydrolysis rate. Involved in the addition of a carboxymethylaminomethyl (cmnm) group at the wobble position (U34) of certain tRNAs, forming tRNA-cmnm(5)s(2)U34.</text>
</comment>
<comment type="subcellular location">
    <subcellularLocation>
        <location evidence="10">Cytoplasm</location>
    </subcellularLocation>
</comment>
<dbReference type="InterPro" id="IPR027368">
    <property type="entry name" value="MnmE_dom2"/>
</dbReference>
<dbReference type="FunFam" id="3.40.50.300:FF:000494">
    <property type="entry name" value="tRNA modification GTPase MnmE"/>
    <property type="match status" value="1"/>
</dbReference>
<feature type="binding site" evidence="10">
    <location>
        <position position="459"/>
    </location>
    <ligand>
        <name>(6S)-5-formyl-5,6,7,8-tetrahydrofolate</name>
        <dbReference type="ChEBI" id="CHEBI:57457"/>
    </ligand>
</feature>
<dbReference type="Pfam" id="PF10396">
    <property type="entry name" value="TrmE_N"/>
    <property type="match status" value="1"/>
</dbReference>
<keyword evidence="5 10" id="KW-0547">Nucleotide-binding</keyword>
<dbReference type="NCBIfam" id="TIGR00231">
    <property type="entry name" value="small_GTP"/>
    <property type="match status" value="1"/>
</dbReference>
<dbReference type="NCBIfam" id="NF003661">
    <property type="entry name" value="PRK05291.1-3"/>
    <property type="match status" value="1"/>
</dbReference>
<dbReference type="InterPro" id="IPR027417">
    <property type="entry name" value="P-loop_NTPase"/>
</dbReference>
<evidence type="ECO:0000256" key="8">
    <source>
        <dbReference type="ARBA" id="ARBA00022958"/>
    </source>
</evidence>
<feature type="binding site" evidence="10">
    <location>
        <begin position="275"/>
        <end position="278"/>
    </location>
    <ligand>
        <name>GTP</name>
        <dbReference type="ChEBI" id="CHEBI:37565"/>
    </ligand>
</feature>
<dbReference type="InterPro" id="IPR018948">
    <property type="entry name" value="GTP-bd_TrmE_N"/>
</dbReference>
<feature type="binding site" evidence="10">
    <location>
        <begin position="250"/>
        <end position="256"/>
    </location>
    <ligand>
        <name>GTP</name>
        <dbReference type="ChEBI" id="CHEBI:37565"/>
    </ligand>
</feature>
<dbReference type="InterPro" id="IPR006073">
    <property type="entry name" value="GTP-bd"/>
</dbReference>
<feature type="binding site" evidence="10">
    <location>
        <position position="235"/>
    </location>
    <ligand>
        <name>Mg(2+)</name>
        <dbReference type="ChEBI" id="CHEBI:18420"/>
    </ligand>
</feature>
<dbReference type="Gene3D" id="3.30.1360.120">
    <property type="entry name" value="Probable tRNA modification gtpase trme, domain 1"/>
    <property type="match status" value="1"/>
</dbReference>
<dbReference type="SUPFAM" id="SSF116878">
    <property type="entry name" value="TrmE connector domain"/>
    <property type="match status" value="1"/>
</dbReference>
<keyword evidence="8 10" id="KW-0630">Potassium</keyword>
<evidence type="ECO:0000256" key="3">
    <source>
        <dbReference type="ARBA" id="ARBA00022694"/>
    </source>
</evidence>
<evidence type="ECO:0000256" key="1">
    <source>
        <dbReference type="ARBA" id="ARBA00011043"/>
    </source>
</evidence>
<dbReference type="OrthoDB" id="9805918at2"/>
<accession>A0A3S9V666</accession>
<dbReference type="Pfam" id="PF12631">
    <property type="entry name" value="MnmE_helical"/>
    <property type="match status" value="1"/>
</dbReference>
<dbReference type="SUPFAM" id="SSF52540">
    <property type="entry name" value="P-loop containing nucleoside triphosphate hydrolases"/>
    <property type="match status" value="1"/>
</dbReference>
<dbReference type="GO" id="GO:0003924">
    <property type="term" value="F:GTPase activity"/>
    <property type="evidence" value="ECO:0007669"/>
    <property type="project" value="UniProtKB-UniRule"/>
</dbReference>
<sequence>MLSDTIAAISTAVGESGIAVIRVSGPEAIASVENVFRSKTKLTEADSHTVHYGFIIDPKTDEKLEEVLVSLFRAPRSFTTEDVVEISSHGGIISVKRVMDLLLEQRDIRLAEPGEFTKRAFLNGRIDLSQAEAVIDLIRSKSDRAFSLALKQVEGALSRKIGELRHTVVETLAHIEVNIDYPEHDVESMTTEFIKQKCTLTMQGIDDLLRTASQGKILREGITTAIVGRPNVGKSSLLNALARENKAIVTDIPGTTRDVIEEFVTINHIPLKLLDTAGIRETIDVVEKIGVERSKAAVDEADLILLVLNHAEELHEDEITLLKQLSGRPVIVILNKIDLPQQLDRSEVSRYFADDVIVELSAKTEEGLDHLEEAISKLFFGGELESGDLTYVSNVRHIALLKRAKQSLQDAYEAADAGIPIDIMQIDVRLAWEQLGEVVGDSAPDALIDQIFSQFCLGK</sequence>
<protein>
    <recommendedName>
        <fullName evidence="10">tRNA modification GTPase MnmE</fullName>
        <ecNumber evidence="10">3.6.-.-</ecNumber>
    </recommendedName>
</protein>
<dbReference type="NCBIfam" id="TIGR00450">
    <property type="entry name" value="mnmE_trmE_thdF"/>
    <property type="match status" value="1"/>
</dbReference>
<keyword evidence="9 10" id="KW-0342">GTP-binding</keyword>
<feature type="binding site" evidence="10">
    <location>
        <position position="22"/>
    </location>
    <ligand>
        <name>(6S)-5-formyl-5,6,7,8-tetrahydrofolate</name>
        <dbReference type="ChEBI" id="CHEBI:57457"/>
    </ligand>
</feature>
<dbReference type="EC" id="3.6.-.-" evidence="10"/>
<keyword evidence="2 10" id="KW-0963">Cytoplasm</keyword>
<dbReference type="KEGG" id="plut:EI981_28850"/>
<keyword evidence="6 10" id="KW-0378">Hydrolase</keyword>
<name>A0A3S9V666_9BACL</name>
<evidence type="ECO:0000313" key="13">
    <source>
        <dbReference type="EMBL" id="AZS18046.1"/>
    </source>
</evidence>
<dbReference type="PRINTS" id="PR00449">
    <property type="entry name" value="RASTRNSFRMNG"/>
</dbReference>
<comment type="similarity">
    <text evidence="1 10 11">Belongs to the TRAFAC class TrmE-Era-EngA-EngB-Septin-like GTPase superfamily. TrmE GTPase family.</text>
</comment>
<dbReference type="InterPro" id="IPR025867">
    <property type="entry name" value="MnmE_helical"/>
</dbReference>
<gene>
    <name evidence="10 13" type="primary">mnmE</name>
    <name evidence="10" type="synonym">trmE</name>
    <name evidence="13" type="ORF">EI981_28850</name>
</gene>
<evidence type="ECO:0000256" key="7">
    <source>
        <dbReference type="ARBA" id="ARBA00022842"/>
    </source>
</evidence>
<dbReference type="PANTHER" id="PTHR42714:SF2">
    <property type="entry name" value="TRNA MODIFICATION GTPASE GTPBP3, MITOCHONDRIAL"/>
    <property type="match status" value="1"/>
</dbReference>
<dbReference type="RefSeq" id="WP_127004184.1">
    <property type="nucleotide sequence ID" value="NZ_CP034346.1"/>
</dbReference>
<dbReference type="GO" id="GO:0002098">
    <property type="term" value="P:tRNA wobble uridine modification"/>
    <property type="evidence" value="ECO:0007669"/>
    <property type="project" value="TreeGrafter"/>
</dbReference>
<feature type="binding site" evidence="10">
    <location>
        <position position="250"/>
    </location>
    <ligand>
        <name>K(+)</name>
        <dbReference type="ChEBI" id="CHEBI:29103"/>
    </ligand>
</feature>
<evidence type="ECO:0000256" key="9">
    <source>
        <dbReference type="ARBA" id="ARBA00023134"/>
    </source>
</evidence>
<dbReference type="GO" id="GO:0042802">
    <property type="term" value="F:identical protein binding"/>
    <property type="evidence" value="ECO:0007669"/>
    <property type="project" value="UniProtKB-ARBA"/>
</dbReference>
<feature type="binding site" evidence="10">
    <location>
        <position position="85"/>
    </location>
    <ligand>
        <name>(6S)-5-formyl-5,6,7,8-tetrahydrofolate</name>
        <dbReference type="ChEBI" id="CHEBI:57457"/>
    </ligand>
</feature>
<dbReference type="GO" id="GO:0046872">
    <property type="term" value="F:metal ion binding"/>
    <property type="evidence" value="ECO:0007669"/>
    <property type="project" value="UniProtKB-KW"/>
</dbReference>
<feature type="binding site" evidence="10">
    <location>
        <position position="125"/>
    </location>
    <ligand>
        <name>(6S)-5-formyl-5,6,7,8-tetrahydrofolate</name>
        <dbReference type="ChEBI" id="CHEBI:57457"/>
    </ligand>
</feature>
<evidence type="ECO:0000313" key="14">
    <source>
        <dbReference type="Proteomes" id="UP000270678"/>
    </source>
</evidence>
<evidence type="ECO:0000256" key="11">
    <source>
        <dbReference type="RuleBase" id="RU003313"/>
    </source>
</evidence>
<dbReference type="GO" id="GO:0005525">
    <property type="term" value="F:GTP binding"/>
    <property type="evidence" value="ECO:0007669"/>
    <property type="project" value="UniProtKB-UniRule"/>
</dbReference>
<dbReference type="Gene3D" id="1.20.120.430">
    <property type="entry name" value="tRNA modification GTPase MnmE domain 2"/>
    <property type="match status" value="1"/>
</dbReference>
<feature type="binding site" evidence="10">
    <location>
        <position position="231"/>
    </location>
    <ligand>
        <name>K(+)</name>
        <dbReference type="ChEBI" id="CHEBI:29103"/>
    </ligand>
</feature>
<feature type="binding site" evidence="10">
    <location>
        <position position="252"/>
    </location>
    <ligand>
        <name>K(+)</name>
        <dbReference type="ChEBI" id="CHEBI:29103"/>
    </ligand>
</feature>
<dbReference type="CDD" id="cd14858">
    <property type="entry name" value="TrmE_N"/>
    <property type="match status" value="1"/>
</dbReference>
<evidence type="ECO:0000256" key="6">
    <source>
        <dbReference type="ARBA" id="ARBA00022801"/>
    </source>
</evidence>
<dbReference type="InterPro" id="IPR004520">
    <property type="entry name" value="GTPase_MnmE"/>
</dbReference>
<keyword evidence="3 10" id="KW-0819">tRNA processing</keyword>
<keyword evidence="7 10" id="KW-0460">Magnesium</keyword>
<evidence type="ECO:0000259" key="12">
    <source>
        <dbReference type="PROSITE" id="PS51709"/>
    </source>
</evidence>
<organism evidence="13 14">
    <name type="scientific">Paenibacillus lutimineralis</name>
    <dbReference type="NCBI Taxonomy" id="2707005"/>
    <lineage>
        <taxon>Bacteria</taxon>
        <taxon>Bacillati</taxon>
        <taxon>Bacillota</taxon>
        <taxon>Bacilli</taxon>
        <taxon>Bacillales</taxon>
        <taxon>Paenibacillaceae</taxon>
        <taxon>Paenibacillus</taxon>
    </lineage>
</organism>